<evidence type="ECO:0008006" key="3">
    <source>
        <dbReference type="Google" id="ProtNLM"/>
    </source>
</evidence>
<evidence type="ECO:0000313" key="2">
    <source>
        <dbReference type="EMBL" id="MBV4537222.1"/>
    </source>
</evidence>
<proteinExistence type="predicted"/>
<evidence type="ECO:0000313" key="1">
    <source>
        <dbReference type="EMBL" id="MBC3443300.1"/>
    </source>
</evidence>
<protein>
    <recommendedName>
        <fullName evidence="3">Integrase</fullName>
    </recommendedName>
</protein>
<organism evidence="1">
    <name type="scientific">Pseudomonas urmiensis</name>
    <dbReference type="NCBI Taxonomy" id="2745493"/>
    <lineage>
        <taxon>Bacteria</taxon>
        <taxon>Pseudomonadati</taxon>
        <taxon>Pseudomonadota</taxon>
        <taxon>Gammaproteobacteria</taxon>
        <taxon>Pseudomonadales</taxon>
        <taxon>Pseudomonadaceae</taxon>
        <taxon>Pseudomonas</taxon>
    </lineage>
</organism>
<reference evidence="1" key="2">
    <citation type="submission" date="2020-07" db="EMBL/GenBank/DDBJ databases">
        <authorList>
            <person name="Lood C."/>
            <person name="Girard L."/>
        </authorList>
    </citation>
    <scope>NUCLEOTIDE SEQUENCE</scope>
    <source>
        <strain evidence="1">SWRI10</strain>
    </source>
</reference>
<name>A0A923G354_9PSED</name>
<reference evidence="2" key="3">
    <citation type="submission" date="2021-06" db="EMBL/GenBank/DDBJ databases">
        <title>Updating the genus Pseudomonas: Description of 43 new species and partition of the Pseudomonas putida group.</title>
        <authorList>
            <person name="Girard L."/>
            <person name="Lood C."/>
            <person name="Vandamme P."/>
            <person name="Rokni-Zadeh H."/>
            <person name="Van Noort V."/>
            <person name="Hofte M."/>
            <person name="Lavigne R."/>
            <person name="De Mot R."/>
        </authorList>
    </citation>
    <scope>NUCLEOTIDE SEQUENCE</scope>
    <source>
        <strain evidence="2">SWRI10</strain>
    </source>
</reference>
<sequence length="725" mass="83405">MEIEFATTEVETLKGRVISCNYLEHPGFSKEKNLCQTLHYVFIQYCPTVSHANGYLLRSGLNAWLDYASSYDQKNPEALRLSQYTDISVSVFSGFVSYLNRNELPLSYAEKLRAALSVVAKNTGKIPKLILPPVKTKKDTPTEPLTDEAYDQLTKALQNHTEKLYQKLDLRKKLESVQPYTYEELCAATKPCYSRENIFRWHQYNTDCEIKVHGDTLRNRLSMCDDAELLALSELDRPLRPFREFYKANAKPFLLKVPIDPFEGVGIFTWKPDDLRALKTIIEDGYPFSVSLNELNDKYSRSALLNFSESCTNSVKILLYRYTHANRADMNKITSWDELLAMYYPTGVDMTALVMFMMIQSGWNKEIVLSVDPDNCEHVLSGAVNNNLRMLFGEKDKSQSNGKNYEDPAQIPATSDSADPYSVYNLIHLAKALSEPLVGHEFDVETSLENGDSLSKLFLFLRAWGDFKSTGGRHGSISYPKSYHTAAKQFFDLHPIYENGRRFVAAKDIARRLRPTWSLHKRRTDPLSIVSLQMGHAQQRTTDIHYDSSGEAMQRRRLELRSALEEIMDLLRARKFEGLLGKRASELTNVIPRFFHIPGHTAPLWGCMDQTAPSWPGADRQLREGQKCFAIEKCLGCDKVWVTTDSLPYLHERLSHIEQDLYDRDESGFTRRLNIEKEIIEFLFESWDDQDAVLDALRFQRRQKKSLLPRDMAALRMIFEEEEAQ</sequence>
<dbReference type="EMBL" id="JABWRE020000001">
    <property type="protein sequence ID" value="MBV4537222.1"/>
    <property type="molecule type" value="Genomic_DNA"/>
</dbReference>
<comment type="caution">
    <text evidence="1">The sequence shown here is derived from an EMBL/GenBank/DDBJ whole genome shotgun (WGS) entry which is preliminary data.</text>
</comment>
<dbReference type="RefSeq" id="WP_186556875.1">
    <property type="nucleotide sequence ID" value="NZ_JABWRE020000001.1"/>
</dbReference>
<dbReference type="EMBL" id="JABWRE010000022">
    <property type="protein sequence ID" value="MBC3443300.1"/>
    <property type="molecule type" value="Genomic_DNA"/>
</dbReference>
<dbReference type="AlphaFoldDB" id="A0A923G354"/>
<accession>A0A923G354</accession>
<gene>
    <name evidence="2" type="ORF">HU737_014690</name>
    <name evidence="1" type="ORF">HU737_21625</name>
</gene>
<dbReference type="Proteomes" id="UP000599879">
    <property type="component" value="Unassembled WGS sequence"/>
</dbReference>
<reference evidence="1" key="1">
    <citation type="journal article" date="2020" name="Microorganisms">
        <title>Reliable Identification of Environmental Pseudomonas Isolates Using the rpoD Gene.</title>
        <authorList>
            <consortium name="The Broad Institute Genome Sequencing Platform"/>
            <person name="Girard L."/>
            <person name="Lood C."/>
            <person name="Rokni-Zadeh H."/>
            <person name="van Noort V."/>
            <person name="Lavigne R."/>
            <person name="De Mot R."/>
        </authorList>
    </citation>
    <scope>NUCLEOTIDE SEQUENCE</scope>
    <source>
        <strain evidence="1">SWRI10</strain>
    </source>
</reference>